<dbReference type="InterPro" id="IPR006016">
    <property type="entry name" value="UspA"/>
</dbReference>
<gene>
    <name evidence="3" type="ORF">I7X12_04590</name>
</gene>
<dbReference type="Proteomes" id="UP000595001">
    <property type="component" value="Chromosome"/>
</dbReference>
<keyword evidence="4" id="KW-1185">Reference proteome</keyword>
<dbReference type="SUPFAM" id="SSF52402">
    <property type="entry name" value="Adenine nucleotide alpha hydrolases-like"/>
    <property type="match status" value="1"/>
</dbReference>
<dbReference type="Gene3D" id="3.40.50.620">
    <property type="entry name" value="HUPs"/>
    <property type="match status" value="1"/>
</dbReference>
<sequence>MISRVLVPMDGSEMSERALEYAVEVYPDAAFTVLHVVGEPSPLWGEATGIALADDVDAAAREHSEPVFERAEAIADESEGAVALETEVALGHPVRAIINRAGEYDTVVIGSHGGTVAERLFVGNVAEKVFRRSPVPVVVVR</sequence>
<accession>A0A7T3KW12</accession>
<protein>
    <submittedName>
        <fullName evidence="3">Universal stress protein</fullName>
    </submittedName>
</protein>
<dbReference type="OrthoDB" id="105697at2157"/>
<dbReference type="InterPro" id="IPR006015">
    <property type="entry name" value="Universal_stress_UspA"/>
</dbReference>
<dbReference type="KEGG" id="hlt:I7X12_04590"/>
<dbReference type="PRINTS" id="PR01438">
    <property type="entry name" value="UNVRSLSTRESS"/>
</dbReference>
<name>A0A7T3KW12_9EURY</name>
<dbReference type="CDD" id="cd00293">
    <property type="entry name" value="USP-like"/>
    <property type="match status" value="1"/>
</dbReference>
<dbReference type="EMBL" id="CP065856">
    <property type="protein sequence ID" value="QPV63914.1"/>
    <property type="molecule type" value="Genomic_DNA"/>
</dbReference>
<dbReference type="AlphaFoldDB" id="A0A7T3KW12"/>
<comment type="similarity">
    <text evidence="1">Belongs to the universal stress protein A family.</text>
</comment>
<dbReference type="RefSeq" id="WP_198062690.1">
    <property type="nucleotide sequence ID" value="NZ_CP065856.1"/>
</dbReference>
<dbReference type="GeneID" id="60587745"/>
<evidence type="ECO:0000313" key="3">
    <source>
        <dbReference type="EMBL" id="QPV63914.1"/>
    </source>
</evidence>
<dbReference type="Pfam" id="PF00582">
    <property type="entry name" value="Usp"/>
    <property type="match status" value="1"/>
</dbReference>
<proteinExistence type="inferred from homology"/>
<reference evidence="3 4" key="1">
    <citation type="submission" date="2020-12" db="EMBL/GenBank/DDBJ databases">
        <title>Halosimplex halophilum sp. nov. and Halosimplex salinum sp. nov., two new members of the genus Halosimplex.</title>
        <authorList>
            <person name="Cui H.L."/>
        </authorList>
    </citation>
    <scope>NUCLEOTIDE SEQUENCE [LARGE SCALE GENOMIC DNA]</scope>
    <source>
        <strain evidence="3 4">YGH94</strain>
    </source>
</reference>
<evidence type="ECO:0000313" key="4">
    <source>
        <dbReference type="Proteomes" id="UP000595001"/>
    </source>
</evidence>
<dbReference type="InterPro" id="IPR014729">
    <property type="entry name" value="Rossmann-like_a/b/a_fold"/>
</dbReference>
<organism evidence="3 4">
    <name type="scientific">Halosimplex litoreum</name>
    <dbReference type="NCBI Taxonomy" id="1198301"/>
    <lineage>
        <taxon>Archaea</taxon>
        <taxon>Methanobacteriati</taxon>
        <taxon>Methanobacteriota</taxon>
        <taxon>Stenosarchaea group</taxon>
        <taxon>Halobacteria</taxon>
        <taxon>Halobacteriales</taxon>
        <taxon>Haloarculaceae</taxon>
        <taxon>Halosimplex</taxon>
    </lineage>
</organism>
<evidence type="ECO:0000259" key="2">
    <source>
        <dbReference type="Pfam" id="PF00582"/>
    </source>
</evidence>
<dbReference type="PANTHER" id="PTHR46268">
    <property type="entry name" value="STRESS RESPONSE PROTEIN NHAX"/>
    <property type="match status" value="1"/>
</dbReference>
<feature type="domain" description="UspA" evidence="2">
    <location>
        <begin position="1"/>
        <end position="141"/>
    </location>
</feature>
<evidence type="ECO:0000256" key="1">
    <source>
        <dbReference type="ARBA" id="ARBA00008791"/>
    </source>
</evidence>
<dbReference type="PANTHER" id="PTHR46268:SF6">
    <property type="entry name" value="UNIVERSAL STRESS PROTEIN UP12"/>
    <property type="match status" value="1"/>
</dbReference>